<comment type="subcellular location">
    <subcellularLocation>
        <location evidence="1">Nucleus</location>
    </subcellularLocation>
</comment>
<dbReference type="GO" id="GO:0005634">
    <property type="term" value="C:nucleus"/>
    <property type="evidence" value="ECO:0007669"/>
    <property type="project" value="UniProtKB-SubCell"/>
</dbReference>
<keyword evidence="2 4" id="KW-0694">RNA-binding</keyword>
<dbReference type="GO" id="GO:0003729">
    <property type="term" value="F:mRNA binding"/>
    <property type="evidence" value="ECO:0000318"/>
    <property type="project" value="GO_Central"/>
</dbReference>
<evidence type="ECO:0000256" key="2">
    <source>
        <dbReference type="ARBA" id="ARBA00022884"/>
    </source>
</evidence>
<protein>
    <recommendedName>
        <fullName evidence="6">RRM domain-containing protein</fullName>
    </recommendedName>
</protein>
<dbReference type="PROSITE" id="PS50102">
    <property type="entry name" value="RRM"/>
    <property type="match status" value="1"/>
</dbReference>
<evidence type="ECO:0000256" key="3">
    <source>
        <dbReference type="ARBA" id="ARBA00023242"/>
    </source>
</evidence>
<feature type="domain" description="RRM" evidence="6">
    <location>
        <begin position="47"/>
        <end position="126"/>
    </location>
</feature>
<evidence type="ECO:0000256" key="4">
    <source>
        <dbReference type="PROSITE-ProRule" id="PRU00176"/>
    </source>
</evidence>
<feature type="region of interest" description="Disordered" evidence="5">
    <location>
        <begin position="134"/>
        <end position="208"/>
    </location>
</feature>
<dbReference type="STRING" id="105231.A0A1Y1IAC9"/>
<gene>
    <name evidence="7" type="ORF">KFL_003850010</name>
</gene>
<reference evidence="7 8" key="1">
    <citation type="journal article" date="2014" name="Nat. Commun.">
        <title>Klebsormidium flaccidum genome reveals primary factors for plant terrestrial adaptation.</title>
        <authorList>
            <person name="Hori K."/>
            <person name="Maruyama F."/>
            <person name="Fujisawa T."/>
            <person name="Togashi T."/>
            <person name="Yamamoto N."/>
            <person name="Seo M."/>
            <person name="Sato S."/>
            <person name="Yamada T."/>
            <person name="Mori H."/>
            <person name="Tajima N."/>
            <person name="Moriyama T."/>
            <person name="Ikeuchi M."/>
            <person name="Watanabe M."/>
            <person name="Wada H."/>
            <person name="Kobayashi K."/>
            <person name="Saito M."/>
            <person name="Masuda T."/>
            <person name="Sasaki-Sekimoto Y."/>
            <person name="Mashiguchi K."/>
            <person name="Awai K."/>
            <person name="Shimojima M."/>
            <person name="Masuda S."/>
            <person name="Iwai M."/>
            <person name="Nobusawa T."/>
            <person name="Narise T."/>
            <person name="Kondo S."/>
            <person name="Saito H."/>
            <person name="Sato R."/>
            <person name="Murakawa M."/>
            <person name="Ihara Y."/>
            <person name="Oshima-Yamada Y."/>
            <person name="Ohtaka K."/>
            <person name="Satoh M."/>
            <person name="Sonobe K."/>
            <person name="Ishii M."/>
            <person name="Ohtani R."/>
            <person name="Kanamori-Sato M."/>
            <person name="Honoki R."/>
            <person name="Miyazaki D."/>
            <person name="Mochizuki H."/>
            <person name="Umetsu J."/>
            <person name="Higashi K."/>
            <person name="Shibata D."/>
            <person name="Kamiya Y."/>
            <person name="Sato N."/>
            <person name="Nakamura Y."/>
            <person name="Tabata S."/>
            <person name="Ida S."/>
            <person name="Kurokawa K."/>
            <person name="Ohta H."/>
        </authorList>
    </citation>
    <scope>NUCLEOTIDE SEQUENCE [LARGE SCALE GENOMIC DNA]</scope>
    <source>
        <strain evidence="7 8">NIES-2285</strain>
    </source>
</reference>
<dbReference type="Proteomes" id="UP000054558">
    <property type="component" value="Unassembled WGS sequence"/>
</dbReference>
<dbReference type="PANTHER" id="PTHR10501">
    <property type="entry name" value="U1 SMALL NUCLEAR RIBONUCLEOPROTEIN A/U2 SMALL NUCLEAR RIBONUCLEOPROTEIN B"/>
    <property type="match status" value="1"/>
</dbReference>
<feature type="compositionally biased region" description="Polar residues" evidence="5">
    <location>
        <begin position="193"/>
        <end position="208"/>
    </location>
</feature>
<accession>A0A1Y1IAC9</accession>
<dbReference type="Pfam" id="PF00076">
    <property type="entry name" value="RRM_1"/>
    <property type="match status" value="1"/>
</dbReference>
<dbReference type="InterPro" id="IPR000504">
    <property type="entry name" value="RRM_dom"/>
</dbReference>
<evidence type="ECO:0000313" key="8">
    <source>
        <dbReference type="Proteomes" id="UP000054558"/>
    </source>
</evidence>
<dbReference type="SUPFAM" id="SSF54928">
    <property type="entry name" value="RNA-binding domain, RBD"/>
    <property type="match status" value="1"/>
</dbReference>
<keyword evidence="8" id="KW-1185">Reference proteome</keyword>
<evidence type="ECO:0000256" key="1">
    <source>
        <dbReference type="ARBA" id="ARBA00004123"/>
    </source>
</evidence>
<dbReference type="AlphaFoldDB" id="A0A1Y1IAC9"/>
<dbReference type="EMBL" id="DF237334">
    <property type="protein sequence ID" value="GAQ87880.1"/>
    <property type="molecule type" value="Genomic_DNA"/>
</dbReference>
<evidence type="ECO:0000313" key="7">
    <source>
        <dbReference type="EMBL" id="GAQ87880.1"/>
    </source>
</evidence>
<name>A0A1Y1IAC9_KLENI</name>
<dbReference type="FunFam" id="3.30.70.330:FF:000037">
    <property type="entry name" value="RNA-binding protein with multiple splicing 2"/>
    <property type="match status" value="1"/>
</dbReference>
<dbReference type="OrthoDB" id="431169at2759"/>
<proteinExistence type="predicted"/>
<sequence>MYVESMEGGASDLVAEMERVSVSDRDLSGSPQIASTSASESKQDEIRTIFVLGFPRDMKERELHNLLRWWPGYVACQLTQGSGDQQAMGFALFETAAMATAAKDALQNLVFDGETNSVLRAEMAKKNLYVRKGREGGNDVQSDLRRIRGGGEARRSGGEPRKPSTSGQDQAGGQGGVGPYNWPNNQGGGTLRPRTQPSCATPMQPSSV</sequence>
<keyword evidence="3" id="KW-0539">Nucleus</keyword>
<dbReference type="InterPro" id="IPR012677">
    <property type="entry name" value="Nucleotide-bd_a/b_plait_sf"/>
</dbReference>
<organism evidence="7 8">
    <name type="scientific">Klebsormidium nitens</name>
    <name type="common">Green alga</name>
    <name type="synonym">Ulothrix nitens</name>
    <dbReference type="NCBI Taxonomy" id="105231"/>
    <lineage>
        <taxon>Eukaryota</taxon>
        <taxon>Viridiplantae</taxon>
        <taxon>Streptophyta</taxon>
        <taxon>Klebsormidiophyceae</taxon>
        <taxon>Klebsormidiales</taxon>
        <taxon>Klebsormidiaceae</taxon>
        <taxon>Klebsormidium</taxon>
    </lineage>
</organism>
<dbReference type="Gene3D" id="3.30.70.330">
    <property type="match status" value="1"/>
</dbReference>
<feature type="compositionally biased region" description="Basic and acidic residues" evidence="5">
    <location>
        <begin position="134"/>
        <end position="162"/>
    </location>
</feature>
<evidence type="ECO:0000259" key="6">
    <source>
        <dbReference type="PROSITE" id="PS50102"/>
    </source>
</evidence>
<evidence type="ECO:0000256" key="5">
    <source>
        <dbReference type="SAM" id="MobiDB-lite"/>
    </source>
</evidence>
<dbReference type="InterPro" id="IPR035979">
    <property type="entry name" value="RBD_domain_sf"/>
</dbReference>